<dbReference type="Proteomes" id="UP000466848">
    <property type="component" value="Chromosome"/>
</dbReference>
<name>A0A858BYH4_9FIRM</name>
<accession>A0A858BYH4</accession>
<keyword evidence="2" id="KW-1185">Reference proteome</keyword>
<protein>
    <submittedName>
        <fullName evidence="1">M15 family metallopeptidase</fullName>
    </submittedName>
</protein>
<dbReference type="AlphaFoldDB" id="A0A858BYH4"/>
<evidence type="ECO:0000313" key="1">
    <source>
        <dbReference type="EMBL" id="QIB70637.1"/>
    </source>
</evidence>
<evidence type="ECO:0000313" key="2">
    <source>
        <dbReference type="Proteomes" id="UP000466848"/>
    </source>
</evidence>
<reference evidence="1 2" key="1">
    <citation type="submission" date="2020-02" db="EMBL/GenBank/DDBJ databases">
        <authorList>
            <person name="Kim Y.B."/>
            <person name="Roh S.W."/>
        </authorList>
    </citation>
    <scope>NUCLEOTIDE SEQUENCE [LARGE SCALE GENOMIC DNA]</scope>
    <source>
        <strain evidence="1 2">DSM 103574</strain>
    </source>
</reference>
<organism evidence="1 2">
    <name type="scientific">Aminipila butyrica</name>
    <dbReference type="NCBI Taxonomy" id="433296"/>
    <lineage>
        <taxon>Bacteria</taxon>
        <taxon>Bacillati</taxon>
        <taxon>Bacillota</taxon>
        <taxon>Clostridia</taxon>
        <taxon>Peptostreptococcales</taxon>
        <taxon>Anaerovoracaceae</taxon>
        <taxon>Aminipila</taxon>
    </lineage>
</organism>
<proteinExistence type="predicted"/>
<gene>
    <name evidence="1" type="ORF">Ami103574_15635</name>
</gene>
<dbReference type="KEGG" id="abut:Ami103574_15635"/>
<dbReference type="EMBL" id="CP048649">
    <property type="protein sequence ID" value="QIB70637.1"/>
    <property type="molecule type" value="Genomic_DNA"/>
</dbReference>
<dbReference type="RefSeq" id="WP_163067872.1">
    <property type="nucleotide sequence ID" value="NZ_CP048649.1"/>
</dbReference>
<sequence length="41" mass="4899">MNKKIELIRLLDLDDEFVIDLKYATTDNFTKKNIYGINECF</sequence>